<dbReference type="InterPro" id="IPR009057">
    <property type="entry name" value="Homeodomain-like_sf"/>
</dbReference>
<evidence type="ECO:0000256" key="5">
    <source>
        <dbReference type="ARBA" id="ARBA00023242"/>
    </source>
</evidence>
<name>A0A1X7VMI1_AMPQE</name>
<feature type="compositionally biased region" description="Low complexity" evidence="9">
    <location>
        <begin position="970"/>
        <end position="979"/>
    </location>
</feature>
<dbReference type="SMART" id="SM00128">
    <property type="entry name" value="IPPc"/>
    <property type="match status" value="1"/>
</dbReference>
<feature type="region of interest" description="Disordered" evidence="9">
    <location>
        <begin position="667"/>
        <end position="689"/>
    </location>
</feature>
<feature type="compositionally biased region" description="Polar residues" evidence="9">
    <location>
        <begin position="1171"/>
        <end position="1181"/>
    </location>
</feature>
<dbReference type="EnsemblMetazoa" id="Aqu2.1.40608_001">
    <property type="protein sequence ID" value="Aqu2.1.40608_001"/>
    <property type="gene ID" value="Aqu2.1.40608"/>
</dbReference>
<evidence type="ECO:0000256" key="9">
    <source>
        <dbReference type="SAM" id="MobiDB-lite"/>
    </source>
</evidence>
<accession>A0A1X7VMI1</accession>
<dbReference type="GO" id="GO:0003677">
    <property type="term" value="F:DNA binding"/>
    <property type="evidence" value="ECO:0007669"/>
    <property type="project" value="UniProtKB-UniRule"/>
</dbReference>
<dbReference type="SUPFAM" id="SSF46689">
    <property type="entry name" value="Homeodomain-like"/>
    <property type="match status" value="3"/>
</dbReference>
<evidence type="ECO:0000256" key="2">
    <source>
        <dbReference type="ARBA" id="ARBA00022801"/>
    </source>
</evidence>
<keyword evidence="3 7" id="KW-0238">DNA-binding</keyword>
<dbReference type="PROSITE" id="PS50071">
    <property type="entry name" value="HOMEOBOX_2"/>
    <property type="match status" value="3"/>
</dbReference>
<dbReference type="GO" id="GO:0000981">
    <property type="term" value="F:DNA-binding transcription factor activity, RNA polymerase II-specific"/>
    <property type="evidence" value="ECO:0007669"/>
    <property type="project" value="InterPro"/>
</dbReference>
<dbReference type="CDD" id="cd00086">
    <property type="entry name" value="homeodomain"/>
    <property type="match status" value="3"/>
</dbReference>
<feature type="compositionally biased region" description="Basic residues" evidence="9">
    <location>
        <begin position="1157"/>
        <end position="1166"/>
    </location>
</feature>
<feature type="compositionally biased region" description="Polar residues" evidence="9">
    <location>
        <begin position="816"/>
        <end position="831"/>
    </location>
</feature>
<comment type="subcellular location">
    <subcellularLocation>
        <location evidence="7 8">Nucleus</location>
    </subcellularLocation>
</comment>
<evidence type="ECO:0000256" key="4">
    <source>
        <dbReference type="ARBA" id="ARBA00023155"/>
    </source>
</evidence>
<feature type="DNA-binding region" description="Homeobox" evidence="7">
    <location>
        <begin position="758"/>
        <end position="817"/>
    </location>
</feature>
<dbReference type="AlphaFoldDB" id="A0A1X7VMI1"/>
<evidence type="ECO:0000256" key="8">
    <source>
        <dbReference type="RuleBase" id="RU000682"/>
    </source>
</evidence>
<evidence type="ECO:0000313" key="11">
    <source>
        <dbReference type="EnsemblMetazoa" id="Aqu2.1.40608_001"/>
    </source>
</evidence>
<feature type="compositionally biased region" description="Polar residues" evidence="9">
    <location>
        <begin position="1034"/>
        <end position="1050"/>
    </location>
</feature>
<organism evidence="11">
    <name type="scientific">Amphimedon queenslandica</name>
    <name type="common">Sponge</name>
    <dbReference type="NCBI Taxonomy" id="400682"/>
    <lineage>
        <taxon>Eukaryota</taxon>
        <taxon>Metazoa</taxon>
        <taxon>Porifera</taxon>
        <taxon>Demospongiae</taxon>
        <taxon>Heteroscleromorpha</taxon>
        <taxon>Haplosclerida</taxon>
        <taxon>Niphatidae</taxon>
        <taxon>Amphimedon</taxon>
    </lineage>
</organism>
<feature type="region of interest" description="Disordered" evidence="9">
    <location>
        <begin position="461"/>
        <end position="481"/>
    </location>
</feature>
<feature type="DNA-binding region" description="Homeobox" evidence="7">
    <location>
        <begin position="608"/>
        <end position="667"/>
    </location>
</feature>
<feature type="region of interest" description="Disordered" evidence="9">
    <location>
        <begin position="1010"/>
        <end position="1050"/>
    </location>
</feature>
<dbReference type="InterPro" id="IPR000300">
    <property type="entry name" value="IPPc"/>
</dbReference>
<dbReference type="PANTHER" id="PTHR12997:SF2">
    <property type="entry name" value="INOSITOL POLYPHOSPHATE-5-PHOSPHATASE A"/>
    <property type="match status" value="1"/>
</dbReference>
<dbReference type="eggNOG" id="KOG0847">
    <property type="taxonomic scope" value="Eukaryota"/>
</dbReference>
<dbReference type="GO" id="GO:0004445">
    <property type="term" value="F:inositol-polyphosphate 5-phosphatase activity"/>
    <property type="evidence" value="ECO:0007669"/>
    <property type="project" value="UniProtKB-EC"/>
</dbReference>
<dbReference type="SUPFAM" id="SSF56219">
    <property type="entry name" value="DNase I-like"/>
    <property type="match status" value="1"/>
</dbReference>
<dbReference type="PROSITE" id="PS00027">
    <property type="entry name" value="HOMEOBOX_1"/>
    <property type="match status" value="2"/>
</dbReference>
<dbReference type="InParanoid" id="A0A1X7VMI1"/>
<dbReference type="eggNOG" id="KOG0843">
    <property type="taxonomic scope" value="Eukaryota"/>
</dbReference>
<dbReference type="OrthoDB" id="5780965at2759"/>
<dbReference type="Gene3D" id="3.60.10.10">
    <property type="entry name" value="Endonuclease/exonuclease/phosphatase"/>
    <property type="match status" value="1"/>
</dbReference>
<dbReference type="SMART" id="SM00389">
    <property type="entry name" value="HOX"/>
    <property type="match status" value="3"/>
</dbReference>
<keyword evidence="5 7" id="KW-0539">Nucleus</keyword>
<feature type="region of interest" description="Disordered" evidence="9">
    <location>
        <begin position="578"/>
        <end position="617"/>
    </location>
</feature>
<protein>
    <recommendedName>
        <fullName evidence="1">inositol-polyphosphate 5-phosphatase</fullName>
        <ecNumber evidence="1">3.1.3.56</ecNumber>
    </recommendedName>
</protein>
<keyword evidence="4 7" id="KW-0371">Homeobox</keyword>
<evidence type="ECO:0000256" key="7">
    <source>
        <dbReference type="PROSITE-ProRule" id="PRU00108"/>
    </source>
</evidence>
<dbReference type="EC" id="3.1.3.56" evidence="1"/>
<dbReference type="Gene3D" id="1.10.10.60">
    <property type="entry name" value="Homeodomain-like"/>
    <property type="match status" value="3"/>
</dbReference>
<sequence>MDCKVLLISSNLGSVFEEPSIEKKWLAEFNRMAVENTPDIIALHCQEIGGKDFGVTMPMVFEFVRKIRELPGLTLFDRVRTFMDTDFSIADQFTALGNFYFFHSRLGSVKIWNFSRKEFEVVQKESLPVTQSKGAQLNQALQNDPCHIKERYPNEFYPTVRWSRKGYLATRWSVNGYNFSLANVHLFHDEDNLVALEQSPSCYSQYRNRALKYTTERLSHLLVGSDPFFMFGDFNFRLDFPAVIKHMATQYHQPQFIRSDNGSLEKVVYRNPLSSDEKDSLSIERRKFFSNSHCTLFTDKYTELLQYDKELSHFKEFRELPIHFQPSYPFSEDASVNNEYMEKRCPGWCDRIVMNGPAMELVKKSSITPVYDLMGREVCTGDHKPVYLSFSFKISDNDTSYPQPPEDQRQPLAQALGMTALHQLPVLLSSFLPRPHSQSILNAANSGSIFAPRPLLHPGMSLVHGSTPSSTPVSPMTSVPNPTLPLSVQQLGKPSLPALPPLPISLQQLGKPTLPMPPSLSFSISHSTVPSVPTPLLSLSSVQQSGLLSSLAPSSSFKSVGFDPSALGADGVSIPGTVLYSSPPGGPPHLTLQDPKDKSNSSKDKKDNKKGRATFSGNQIDELEKAFVSTQYLTNSERSRLAERLDLSESQVKIWFQNRRTKCRRTAWKSGSVTSPTTPTAPPTVLSSDTQTQGHFFLQVVMEAETFEKTGGKEGQPEVIAAVSLEGAFQGTPSKEGLIISDQQAVELLSLGLPVPRPVKHRPTFTDEQIAAMEKVFTQRQYLSPMERESLAEVVNLSPQQVRVWFQNRRQKVKQFLSQRQLKNGQSSVSLENGEKDDDKDANDSGTASLSAQQLSTNIDPILQMLLPKTSAEPDASNEESSMEEHEGSLKSEPAVTMITIPALKDDQVTTEAPNAANNPSTSSQISLTPYIVPLSTTALPTIQLSGGGANITIPAIQLLQSLLTASSSLPPAKTTKSPPKAPPNRGGPLKAQSPTRIVEMNAEMEIKEEDVTLPSSSSDPKTPVANALGGDLPTNSTTSEEGEGDTSNSQVLNASNEILQQLLGLTPVSAGGDGLKSSWNINVSPSSLAAAVTGSASPAALGSTPKRKRQVFSGVQTTELEKHFETSSYIDSKERERLAEKIGLHPDQVKVWFQNRRTKRSRQSWRQKDASGSTPTMEEQ</sequence>
<proteinExistence type="inferred from homology"/>
<feature type="compositionally biased region" description="Basic and acidic residues" evidence="9">
    <location>
        <begin position="594"/>
        <end position="607"/>
    </location>
</feature>
<dbReference type="InterPro" id="IPR001356">
    <property type="entry name" value="HD"/>
</dbReference>
<dbReference type="InterPro" id="IPR017970">
    <property type="entry name" value="Homeobox_CS"/>
</dbReference>
<feature type="domain" description="Homeobox" evidence="10">
    <location>
        <begin position="606"/>
        <end position="666"/>
    </location>
</feature>
<evidence type="ECO:0000259" key="10">
    <source>
        <dbReference type="PROSITE" id="PS50071"/>
    </source>
</evidence>
<feature type="DNA-binding region" description="Homeobox" evidence="7">
    <location>
        <begin position="1106"/>
        <end position="1165"/>
    </location>
</feature>
<feature type="region of interest" description="Disordered" evidence="9">
    <location>
        <begin position="1156"/>
        <end position="1181"/>
    </location>
</feature>
<dbReference type="Pfam" id="PF22669">
    <property type="entry name" value="Exo_endo_phos2"/>
    <property type="match status" value="1"/>
</dbReference>
<dbReference type="STRING" id="400682.A0A1X7VMI1"/>
<dbReference type="InterPro" id="IPR039737">
    <property type="entry name" value="INPP5A"/>
</dbReference>
<evidence type="ECO:0000256" key="1">
    <source>
        <dbReference type="ARBA" id="ARBA00012997"/>
    </source>
</evidence>
<feature type="compositionally biased region" description="Low complexity" evidence="9">
    <location>
        <begin position="466"/>
        <end position="481"/>
    </location>
</feature>
<feature type="compositionally biased region" description="Low complexity" evidence="9">
    <location>
        <begin position="670"/>
        <end position="688"/>
    </location>
</feature>
<dbReference type="PANTHER" id="PTHR12997">
    <property type="entry name" value="TYPE I INOSITOL-1,4,5-TRISPHOSPHATE 5-PHOSPHATASE"/>
    <property type="match status" value="1"/>
</dbReference>
<dbReference type="GO" id="GO:0005634">
    <property type="term" value="C:nucleus"/>
    <property type="evidence" value="ECO:0007669"/>
    <property type="project" value="UniProtKB-SubCell"/>
</dbReference>
<feature type="domain" description="Homeobox" evidence="10">
    <location>
        <begin position="1104"/>
        <end position="1164"/>
    </location>
</feature>
<feature type="region of interest" description="Disordered" evidence="9">
    <location>
        <begin position="816"/>
        <end position="854"/>
    </location>
</feature>
<evidence type="ECO:0000256" key="3">
    <source>
        <dbReference type="ARBA" id="ARBA00023125"/>
    </source>
</evidence>
<dbReference type="GO" id="GO:0046856">
    <property type="term" value="P:phosphatidylinositol dephosphorylation"/>
    <property type="evidence" value="ECO:0007669"/>
    <property type="project" value="InterPro"/>
</dbReference>
<evidence type="ECO:0000256" key="6">
    <source>
        <dbReference type="ARBA" id="ARBA00023599"/>
    </source>
</evidence>
<dbReference type="Pfam" id="PF00046">
    <property type="entry name" value="Homeodomain"/>
    <property type="match status" value="3"/>
</dbReference>
<reference evidence="11" key="1">
    <citation type="submission" date="2017-05" db="UniProtKB">
        <authorList>
            <consortium name="EnsemblMetazoa"/>
        </authorList>
    </citation>
    <scope>IDENTIFICATION</scope>
</reference>
<feature type="region of interest" description="Disordered" evidence="9">
    <location>
        <begin position="970"/>
        <end position="996"/>
    </location>
</feature>
<feature type="domain" description="Homeobox" evidence="10">
    <location>
        <begin position="756"/>
        <end position="816"/>
    </location>
</feature>
<dbReference type="InterPro" id="IPR036691">
    <property type="entry name" value="Endo/exonu/phosph_ase_sf"/>
</dbReference>
<comment type="similarity">
    <text evidence="6">Belongs to the inositol 1,4,5-trisphosphate 5-phosphatase type I family.</text>
</comment>
<feature type="compositionally biased region" description="Polar residues" evidence="9">
    <location>
        <begin position="844"/>
        <end position="854"/>
    </location>
</feature>
<feature type="region of interest" description="Disordered" evidence="9">
    <location>
        <begin position="871"/>
        <end position="894"/>
    </location>
</feature>
<feature type="compositionally biased region" description="Basic and acidic residues" evidence="9">
    <location>
        <begin position="833"/>
        <end position="843"/>
    </location>
</feature>
<keyword evidence="2" id="KW-0378">Hydrolase</keyword>